<dbReference type="RefSeq" id="XP_041684101.1">
    <property type="nucleotide sequence ID" value="XM_041833771.1"/>
</dbReference>
<evidence type="ECO:0000313" key="3">
    <source>
        <dbReference type="EMBL" id="CVK96683.1"/>
    </source>
</evidence>
<feature type="domain" description="Zn(2)-C6 fungal-type" evidence="2">
    <location>
        <begin position="7"/>
        <end position="52"/>
    </location>
</feature>
<organism evidence="3 4">
    <name type="scientific">Fusarium mangiferae</name>
    <name type="common">Mango malformation disease fungus</name>
    <dbReference type="NCBI Taxonomy" id="192010"/>
    <lineage>
        <taxon>Eukaryota</taxon>
        <taxon>Fungi</taxon>
        <taxon>Dikarya</taxon>
        <taxon>Ascomycota</taxon>
        <taxon>Pezizomycotina</taxon>
        <taxon>Sordariomycetes</taxon>
        <taxon>Hypocreomycetidae</taxon>
        <taxon>Hypocreales</taxon>
        <taxon>Nectriaceae</taxon>
        <taxon>Fusarium</taxon>
        <taxon>Fusarium fujikuroi species complex</taxon>
    </lineage>
</organism>
<dbReference type="SMART" id="SM00066">
    <property type="entry name" value="GAL4"/>
    <property type="match status" value="1"/>
</dbReference>
<keyword evidence="1" id="KW-0539">Nucleus</keyword>
<dbReference type="InterPro" id="IPR036864">
    <property type="entry name" value="Zn2-C6_fun-type_DNA-bd_sf"/>
</dbReference>
<proteinExistence type="predicted"/>
<evidence type="ECO:0000259" key="2">
    <source>
        <dbReference type="SMART" id="SM00066"/>
    </source>
</evidence>
<keyword evidence="4" id="KW-1185">Reference proteome</keyword>
<sequence length="424" mass="48229">MANALRPGRILTFVFCSKLRHIRCDETFPQCRNCTRRKVRCTYLDEYENREESVVAEDFTASISAEGKWSAQILDEVRQWRESKMIPPLAYFAPKVHLPIGVYSEDELCYLNHIMKLYHKLDASGLCHLTLLSNFMPSFFHIASKSRLVMDGLLLLSASHIEFSTGRAFPRIKAYNYKIQAIRELREGIQLLNMNQADEVITGSIALLCLSEDMSVFPITYKLVKCLTRSRDDWKCMSQVITTVLSVYKFLGHSSYLVELLTDSKAGLLRAKVDTSDVLKSLSLGIMRCIITEMERFGHLLIENGAMVSDRERLAAITSLAQVISDPAAPVQTGEGFDCIRRIKDYVLWIPITGILNSPNICTALMVNAYLYSVVLQCCRLFPLEPLMRNDGNVQDLLKATLDYLTLHLEYIQLVKNLRAILAY</sequence>
<dbReference type="GeneID" id="65090265"/>
<evidence type="ECO:0000256" key="1">
    <source>
        <dbReference type="ARBA" id="ARBA00023242"/>
    </source>
</evidence>
<reference evidence="4" key="1">
    <citation type="journal article" date="2016" name="Genome Biol. Evol.">
        <title>Comparative 'omics' of the Fusarium fujikuroi species complex highlights differences in genetic potential and metabolite synthesis.</title>
        <authorList>
            <person name="Niehaus E.-M."/>
            <person name="Muensterkoetter M."/>
            <person name="Proctor R.H."/>
            <person name="Brown D.W."/>
            <person name="Sharon A."/>
            <person name="Idan Y."/>
            <person name="Oren-Young L."/>
            <person name="Sieber C.M."/>
            <person name="Novak O."/>
            <person name="Pencik A."/>
            <person name="Tarkowska D."/>
            <person name="Hromadova K."/>
            <person name="Freeman S."/>
            <person name="Maymon M."/>
            <person name="Elazar M."/>
            <person name="Youssef S.A."/>
            <person name="El-Shabrawy E.S.M."/>
            <person name="Shalaby A.B.A."/>
            <person name="Houterman P."/>
            <person name="Brock N.L."/>
            <person name="Burkhardt I."/>
            <person name="Tsavkelova E.A."/>
            <person name="Dickschat J.S."/>
            <person name="Galuszka P."/>
            <person name="Gueldener U."/>
            <person name="Tudzynski B."/>
        </authorList>
    </citation>
    <scope>NUCLEOTIDE SEQUENCE [LARGE SCALE GENOMIC DNA]</scope>
    <source>
        <strain evidence="4">MRC7560</strain>
    </source>
</reference>
<accession>A0A1L7TKK8</accession>
<comment type="caution">
    <text evidence="3">The sequence shown here is derived from an EMBL/GenBank/DDBJ whole genome shotgun (WGS) entry which is preliminary data.</text>
</comment>
<dbReference type="EMBL" id="FCQH01000008">
    <property type="protein sequence ID" value="CVK96683.1"/>
    <property type="molecule type" value="Genomic_DNA"/>
</dbReference>
<protein>
    <recommendedName>
        <fullName evidence="2">Zn(2)-C6 fungal-type domain-containing protein</fullName>
    </recommendedName>
</protein>
<dbReference type="Pfam" id="PF00172">
    <property type="entry name" value="Zn_clus"/>
    <property type="match status" value="1"/>
</dbReference>
<dbReference type="SUPFAM" id="SSF57701">
    <property type="entry name" value="Zn2/Cys6 DNA-binding domain"/>
    <property type="match status" value="1"/>
</dbReference>
<dbReference type="Gene3D" id="4.10.240.10">
    <property type="entry name" value="Zn(2)-C6 fungal-type DNA-binding domain"/>
    <property type="match status" value="1"/>
</dbReference>
<dbReference type="PANTHER" id="PTHR47657:SF12">
    <property type="entry name" value="ZN(II)2CYS6 TRANSCRIPTION FACTOR (EUROFUNG)"/>
    <property type="match status" value="1"/>
</dbReference>
<dbReference type="GO" id="GO:0008270">
    <property type="term" value="F:zinc ion binding"/>
    <property type="evidence" value="ECO:0007669"/>
    <property type="project" value="InterPro"/>
</dbReference>
<dbReference type="Proteomes" id="UP000184255">
    <property type="component" value="Unassembled WGS sequence"/>
</dbReference>
<name>A0A1L7TKK8_FUSMA</name>
<evidence type="ECO:0000313" key="4">
    <source>
        <dbReference type="Proteomes" id="UP000184255"/>
    </source>
</evidence>
<dbReference type="GO" id="GO:0000981">
    <property type="term" value="F:DNA-binding transcription factor activity, RNA polymerase II-specific"/>
    <property type="evidence" value="ECO:0007669"/>
    <property type="project" value="InterPro"/>
</dbReference>
<dbReference type="InterPro" id="IPR001138">
    <property type="entry name" value="Zn2Cys6_DnaBD"/>
</dbReference>
<dbReference type="InterPro" id="IPR052400">
    <property type="entry name" value="Zn2-C6_fungal_TF"/>
</dbReference>
<dbReference type="AlphaFoldDB" id="A0A1L7TKK8"/>
<gene>
    <name evidence="3" type="ORF">FMAN_11013</name>
</gene>
<dbReference type="CDD" id="cd00067">
    <property type="entry name" value="GAL4"/>
    <property type="match status" value="1"/>
</dbReference>
<dbReference type="VEuPathDB" id="FungiDB:FMAN_11013"/>
<dbReference type="PANTHER" id="PTHR47657">
    <property type="entry name" value="STEROL REGULATORY ELEMENT-BINDING PROTEIN ECM22"/>
    <property type="match status" value="1"/>
</dbReference>